<accession>A0A5N6Q9D0</accession>
<keyword evidence="1" id="KW-0812">Transmembrane</keyword>
<keyword evidence="1" id="KW-0472">Membrane</keyword>
<dbReference type="EMBL" id="SZYD01000001">
    <property type="protein sequence ID" value="KAD7480468.1"/>
    <property type="molecule type" value="Genomic_DNA"/>
</dbReference>
<name>A0A5N6Q9D0_9ASTR</name>
<dbReference type="InterPro" id="IPR008537">
    <property type="entry name" value="DUF819"/>
</dbReference>
<keyword evidence="1" id="KW-1133">Transmembrane helix</keyword>
<organism evidence="2 3">
    <name type="scientific">Mikania micrantha</name>
    <name type="common">bitter vine</name>
    <dbReference type="NCBI Taxonomy" id="192012"/>
    <lineage>
        <taxon>Eukaryota</taxon>
        <taxon>Viridiplantae</taxon>
        <taxon>Streptophyta</taxon>
        <taxon>Embryophyta</taxon>
        <taxon>Tracheophyta</taxon>
        <taxon>Spermatophyta</taxon>
        <taxon>Magnoliopsida</taxon>
        <taxon>eudicotyledons</taxon>
        <taxon>Gunneridae</taxon>
        <taxon>Pentapetalae</taxon>
        <taxon>asterids</taxon>
        <taxon>campanulids</taxon>
        <taxon>Asterales</taxon>
        <taxon>Asteraceae</taxon>
        <taxon>Asteroideae</taxon>
        <taxon>Heliantheae alliance</taxon>
        <taxon>Eupatorieae</taxon>
        <taxon>Mikania</taxon>
    </lineage>
</organism>
<proteinExistence type="predicted"/>
<sequence>MSNATITDDKVLNDCLNEITHCQVRGSHDKPSEIATDADRYVCRQGDEDEDRPRQWRSICWTQIMWWILLDFSIAGGIFCRSCRESPMRRWRVVDDYRRWWRVMVVGSRIPRRGGGRWWGSSFSDEDIEWRYGSPVIRVHLAVILGLGKVLGFELRLLLLASNANVGGPTTACGMATAKGWSSLVVPAIIAGIFGIAIATFLGVAFGAKVLKYM</sequence>
<dbReference type="PANTHER" id="PTHR34289">
    <property type="entry name" value="PROTEIN, PUTATIVE (DUF819)-RELATED"/>
    <property type="match status" value="1"/>
</dbReference>
<dbReference type="OrthoDB" id="45797at2759"/>
<dbReference type="Proteomes" id="UP000326396">
    <property type="component" value="Linkage Group LG1"/>
</dbReference>
<gene>
    <name evidence="2" type="ORF">E3N88_03604</name>
</gene>
<feature type="transmembrane region" description="Helical" evidence="1">
    <location>
        <begin position="181"/>
        <end position="208"/>
    </location>
</feature>
<evidence type="ECO:0000313" key="2">
    <source>
        <dbReference type="EMBL" id="KAD7480468.1"/>
    </source>
</evidence>
<reference evidence="2 3" key="1">
    <citation type="submission" date="2019-05" db="EMBL/GenBank/DDBJ databases">
        <title>Mikania micrantha, genome provides insights into the molecular mechanism of rapid growth.</title>
        <authorList>
            <person name="Liu B."/>
        </authorList>
    </citation>
    <scope>NUCLEOTIDE SEQUENCE [LARGE SCALE GENOMIC DNA]</scope>
    <source>
        <strain evidence="2">NLD-2019</strain>
        <tissue evidence="2">Leaf</tissue>
    </source>
</reference>
<dbReference type="Pfam" id="PF05684">
    <property type="entry name" value="DUF819"/>
    <property type="match status" value="1"/>
</dbReference>
<dbReference type="AlphaFoldDB" id="A0A5N6Q9D0"/>
<dbReference type="PANTHER" id="PTHR34289:SF3">
    <property type="entry name" value="PROTEIN, PUTATIVE (DUF819)-RELATED"/>
    <property type="match status" value="1"/>
</dbReference>
<keyword evidence="3" id="KW-1185">Reference proteome</keyword>
<evidence type="ECO:0000313" key="3">
    <source>
        <dbReference type="Proteomes" id="UP000326396"/>
    </source>
</evidence>
<comment type="caution">
    <text evidence="2">The sequence shown here is derived from an EMBL/GenBank/DDBJ whole genome shotgun (WGS) entry which is preliminary data.</text>
</comment>
<evidence type="ECO:0000256" key="1">
    <source>
        <dbReference type="SAM" id="Phobius"/>
    </source>
</evidence>
<protein>
    <submittedName>
        <fullName evidence="2">Uncharacterized protein</fullName>
    </submittedName>
</protein>